<dbReference type="InterPro" id="IPR035472">
    <property type="entry name" value="RpiR-like_SIS"/>
</dbReference>
<dbReference type="GO" id="GO:1901135">
    <property type="term" value="P:carbohydrate derivative metabolic process"/>
    <property type="evidence" value="ECO:0007669"/>
    <property type="project" value="InterPro"/>
</dbReference>
<comment type="caution">
    <text evidence="6">The sequence shown here is derived from an EMBL/GenBank/DDBJ whole genome shotgun (WGS) entry which is preliminary data.</text>
</comment>
<dbReference type="AlphaFoldDB" id="A0A2A7MLJ3"/>
<dbReference type="Pfam" id="PF01380">
    <property type="entry name" value="SIS"/>
    <property type="match status" value="1"/>
</dbReference>
<keyword evidence="7" id="KW-1185">Reference proteome</keyword>
<dbReference type="GO" id="GO:0097367">
    <property type="term" value="F:carbohydrate derivative binding"/>
    <property type="evidence" value="ECO:0007669"/>
    <property type="project" value="InterPro"/>
</dbReference>
<dbReference type="PROSITE" id="PS51464">
    <property type="entry name" value="SIS"/>
    <property type="match status" value="1"/>
</dbReference>
<feature type="domain" description="HTH rpiR-type" evidence="4">
    <location>
        <begin position="1"/>
        <end position="73"/>
    </location>
</feature>
<dbReference type="GO" id="GO:0003700">
    <property type="term" value="F:DNA-binding transcription factor activity"/>
    <property type="evidence" value="ECO:0007669"/>
    <property type="project" value="InterPro"/>
</dbReference>
<dbReference type="PROSITE" id="PS51071">
    <property type="entry name" value="HTH_RPIR"/>
    <property type="match status" value="1"/>
</dbReference>
<protein>
    <submittedName>
        <fullName evidence="6">MurR/RpiR family transcriptional regulator</fullName>
    </submittedName>
</protein>
<dbReference type="InterPro" id="IPR001347">
    <property type="entry name" value="SIS_dom"/>
</dbReference>
<dbReference type="Gene3D" id="1.10.10.10">
    <property type="entry name" value="Winged helix-like DNA-binding domain superfamily/Winged helix DNA-binding domain"/>
    <property type="match status" value="1"/>
</dbReference>
<dbReference type="SUPFAM" id="SSF53697">
    <property type="entry name" value="SIS domain"/>
    <property type="match status" value="1"/>
</dbReference>
<name>A0A2A7MLJ3_9CLOT</name>
<dbReference type="CDD" id="cd05013">
    <property type="entry name" value="SIS_RpiR"/>
    <property type="match status" value="1"/>
</dbReference>
<evidence type="ECO:0000313" key="6">
    <source>
        <dbReference type="EMBL" id="PEG32430.1"/>
    </source>
</evidence>
<dbReference type="SUPFAM" id="SSF46689">
    <property type="entry name" value="Homeodomain-like"/>
    <property type="match status" value="1"/>
</dbReference>
<sequence>MIKSDIIKSFNEKEMRIYEFISKNAVKVPYMTIRELASSVSVSTTTVLNFVKKVGYENYSSFKYEYKLQEEKVIHKDAKYDFKEIIQCLDKFDSDTYKNRFKEAADIIDRSDKIIFIGIGNSGMVAQYGARLFSSIGRFSFVINDPYLRIEKLEDDCVMIVLSISGETPEIIREVEDSKKFGCNVIAITTTENSTLARISDVTIPYYIESVYDDEIDITTQIPAIAILENLSRIISR</sequence>
<dbReference type="OrthoDB" id="9762536at2"/>
<keyword evidence="3" id="KW-0804">Transcription</keyword>
<evidence type="ECO:0000259" key="4">
    <source>
        <dbReference type="PROSITE" id="PS51071"/>
    </source>
</evidence>
<dbReference type="STRING" id="137838.GCA_001458595_03946"/>
<proteinExistence type="predicted"/>
<keyword evidence="1" id="KW-0805">Transcription regulation</keyword>
<dbReference type="RefSeq" id="WP_058296573.1">
    <property type="nucleotide sequence ID" value="NZ_LN890328.1"/>
</dbReference>
<dbReference type="Proteomes" id="UP000220840">
    <property type="component" value="Unassembled WGS sequence"/>
</dbReference>
<keyword evidence="2" id="KW-0238">DNA-binding</keyword>
<dbReference type="InterPro" id="IPR000281">
    <property type="entry name" value="HTH_RpiR"/>
</dbReference>
<reference evidence="6 7" key="1">
    <citation type="submission" date="2017-10" db="EMBL/GenBank/DDBJ databases">
        <title>Effective Description of Clostridium neonatale sp. nov. linked to necrotizing enterocolitis in neonates and a clarification of species assignable to the genus Clostridium (Prazmowski 1880) emend. Lawson and Rainey 2016.</title>
        <authorList>
            <person name="Bernard K."/>
            <person name="Burdz T."/>
            <person name="Wiebe D."/>
            <person name="Balcewich B."/>
            <person name="Alfa M."/>
            <person name="Bernier A.-M."/>
        </authorList>
    </citation>
    <scope>NUCLEOTIDE SEQUENCE [LARGE SCALE GENOMIC DNA]</scope>
    <source>
        <strain evidence="6 7">LCDC99A005</strain>
    </source>
</reference>
<dbReference type="InterPro" id="IPR046348">
    <property type="entry name" value="SIS_dom_sf"/>
</dbReference>
<dbReference type="PANTHER" id="PTHR30514:SF1">
    <property type="entry name" value="HTH-TYPE TRANSCRIPTIONAL REGULATOR HEXR-RELATED"/>
    <property type="match status" value="1"/>
</dbReference>
<dbReference type="Gene3D" id="3.40.50.10490">
    <property type="entry name" value="Glucose-6-phosphate isomerase like protein, domain 1"/>
    <property type="match status" value="1"/>
</dbReference>
<dbReference type="Pfam" id="PF01418">
    <property type="entry name" value="HTH_6"/>
    <property type="match status" value="1"/>
</dbReference>
<evidence type="ECO:0000256" key="1">
    <source>
        <dbReference type="ARBA" id="ARBA00023015"/>
    </source>
</evidence>
<feature type="domain" description="SIS" evidence="5">
    <location>
        <begin position="104"/>
        <end position="237"/>
    </location>
</feature>
<dbReference type="PANTHER" id="PTHR30514">
    <property type="entry name" value="GLUCOKINASE"/>
    <property type="match status" value="1"/>
</dbReference>
<evidence type="ECO:0000313" key="7">
    <source>
        <dbReference type="Proteomes" id="UP000220840"/>
    </source>
</evidence>
<evidence type="ECO:0000256" key="2">
    <source>
        <dbReference type="ARBA" id="ARBA00023125"/>
    </source>
</evidence>
<dbReference type="InterPro" id="IPR036388">
    <property type="entry name" value="WH-like_DNA-bd_sf"/>
</dbReference>
<gene>
    <name evidence="6" type="ORF">CQ394_12280</name>
</gene>
<organism evidence="6 7">
    <name type="scientific">Clostridium neonatale</name>
    <dbReference type="NCBI Taxonomy" id="137838"/>
    <lineage>
        <taxon>Bacteria</taxon>
        <taxon>Bacillati</taxon>
        <taxon>Bacillota</taxon>
        <taxon>Clostridia</taxon>
        <taxon>Eubacteriales</taxon>
        <taxon>Clostridiaceae</taxon>
        <taxon>Clostridium</taxon>
    </lineage>
</organism>
<dbReference type="InterPro" id="IPR047640">
    <property type="entry name" value="RpiR-like"/>
</dbReference>
<evidence type="ECO:0000256" key="3">
    <source>
        <dbReference type="ARBA" id="ARBA00023163"/>
    </source>
</evidence>
<dbReference type="InterPro" id="IPR009057">
    <property type="entry name" value="Homeodomain-like_sf"/>
</dbReference>
<accession>A0A2A7MLJ3</accession>
<dbReference type="GO" id="GO:0003677">
    <property type="term" value="F:DNA binding"/>
    <property type="evidence" value="ECO:0007669"/>
    <property type="project" value="UniProtKB-KW"/>
</dbReference>
<evidence type="ECO:0000259" key="5">
    <source>
        <dbReference type="PROSITE" id="PS51464"/>
    </source>
</evidence>
<dbReference type="EMBL" id="PDCJ01000001">
    <property type="protein sequence ID" value="PEG32430.1"/>
    <property type="molecule type" value="Genomic_DNA"/>
</dbReference>